<dbReference type="Pfam" id="PF26253">
    <property type="entry name" value="RdRP_head"/>
    <property type="match status" value="1"/>
</dbReference>
<accession>A0A1V9XXM0</accession>
<dbReference type="InterPro" id="IPR007855">
    <property type="entry name" value="RDRP"/>
</dbReference>
<keyword evidence="6" id="KW-0943">RNA-mediated gene silencing</keyword>
<feature type="domain" description="RDRP C-terminal head" evidence="10">
    <location>
        <begin position="735"/>
        <end position="884"/>
    </location>
</feature>
<evidence type="ECO:0000256" key="7">
    <source>
        <dbReference type="ARBA" id="ARBA00048744"/>
    </source>
</evidence>
<dbReference type="InterPro" id="IPR058752">
    <property type="entry name" value="RDRP_C_head"/>
</dbReference>
<evidence type="ECO:0000259" key="9">
    <source>
        <dbReference type="Pfam" id="PF05183"/>
    </source>
</evidence>
<protein>
    <recommendedName>
        <fullName evidence="8">RNA-dependent RNA polymerase</fullName>
        <ecNumber evidence="8">2.7.7.48</ecNumber>
    </recommendedName>
</protein>
<name>A0A1V9XXM0_9ACAR</name>
<dbReference type="PANTHER" id="PTHR23079">
    <property type="entry name" value="RNA-DEPENDENT RNA POLYMERASE"/>
    <property type="match status" value="1"/>
</dbReference>
<sequence>MINMLSRLSRKLLAYGEVAFCNVDRQVPPLPWAFDTHWRQSLIQQLSSFDNQYAMCAILAWSNEVPDQLNKHLTMHDVFSLILMMDQKSPQALYRALRDIYTALENGAIVTFDRALKTLFARYAPAGTTSSTGFLSTDLLDDPYDQPYVPGTSDDCHAGLRHTAFANRILRHFESDYAVRVSFRDDNLDKLTFAVFSMRTKDIFLEQIVGRHLQHGFIIGPRIFQFVAASSSQLRDHGVWFYAEDSYGQTADAIRRWMGDFHHISNVATRMARMGQCFSSTQETVEIRPDEEFLWDDVEHPESVHPLSGRPYCFSDGCGKISLELMQQVWRTLPRGASELQPSALQIRYRGCKGMVSLDLSLKGRALVLRKSMLKFRCDSPRKLEVIKWSAPMVMFLNRPLISILEHHNIGVEVFLRLQLSMILQLADSLVCEGAALRTLTSFVRTPVPFAGLAAAGWQLARDPFIIQVLYDLLKNALINLKDKANVAIPVNEGRNMLGIVDETGLLDYGQVFIQYTELPYNDAGQAPVRILEGDVVVTKCPCLHPGDVRRLRAVDIPALRHIRDCIVFPSRGKAPHPFEMSGSDLDGDEYICIWKPELILESNSDPYIYDDKPLGLNPYPNNLNETKFLCNYIGNDIIGIISNAHLAWADQAGLASDMCQALVSKASKALDFAKTGDAVELYPNEKPDKFPDFMEKGDHKHSYPSHKALGILYRTVRQIMAVNDTKLSKARSFSPLEVPGWEMFAQGALKALRSYNARLSHLMEQHGIQSEGEVFSGFIGTMSSFEAANAATFRTEKANLAVLVDRQKSALMEDTRQQFYRELELECMTYGAEDESARHMLRIQKAAAWYMVTYGDESEGHNGQNRGFFSFPWCIAHVLLEAKRWLIQFADRDRGYAPTAYAEPTVGSGGLRNALTRVIDESARTAASSCAPPSLQVPIGQLDEADRRRQLRYHVIHWLNDAAGQVDLLPEPLCDLCYAQVYEAFVNQCEAPLKLFTLGEYLVGLLGFLASGACTYPRRCERRGCRRLFDSDCPLLTVEAAKAYVRFAINKDACFLGFRCDQRVHRATDVIIDAPPEKLTISERFWRFLRQDRTAACKDYLYKYTGVYRITVRYERHKTRRFIPAPATATLLPSETEYALSFASQQGQVHLPHGSQPTVSNALPGTFTTGNAFSMKVHYCGTDTQIFAMQQCLRNDNFQASVLESNFSLLRQ</sequence>
<dbReference type="Proteomes" id="UP000192247">
    <property type="component" value="Unassembled WGS sequence"/>
</dbReference>
<dbReference type="OrthoDB" id="6513042at2759"/>
<evidence type="ECO:0000256" key="1">
    <source>
        <dbReference type="ARBA" id="ARBA00005762"/>
    </source>
</evidence>
<feature type="domain" description="RDRP core" evidence="9">
    <location>
        <begin position="166"/>
        <end position="717"/>
    </location>
</feature>
<dbReference type="InParanoid" id="A0A1V9XXM0"/>
<evidence type="ECO:0000256" key="8">
    <source>
        <dbReference type="RuleBase" id="RU363098"/>
    </source>
</evidence>
<dbReference type="EC" id="2.7.7.48" evidence="8"/>
<dbReference type="STRING" id="418985.A0A1V9XXM0"/>
<reference evidence="11 12" key="1">
    <citation type="journal article" date="2017" name="Gigascience">
        <title>Draft genome of the honey bee ectoparasitic mite, Tropilaelaps mercedesae, is shaped by the parasitic life history.</title>
        <authorList>
            <person name="Dong X."/>
            <person name="Armstrong S.D."/>
            <person name="Xia D."/>
            <person name="Makepeace B.L."/>
            <person name="Darby A.C."/>
            <person name="Kadowaki T."/>
        </authorList>
    </citation>
    <scope>NUCLEOTIDE SEQUENCE [LARGE SCALE GENOMIC DNA]</scope>
    <source>
        <strain evidence="11">Wuxi-XJTLU</strain>
    </source>
</reference>
<gene>
    <name evidence="11" type="ORF">BIW11_00335</name>
</gene>
<comment type="caution">
    <text evidence="11">The sequence shown here is derived from an EMBL/GenBank/DDBJ whole genome shotgun (WGS) entry which is preliminary data.</text>
</comment>
<evidence type="ECO:0000256" key="5">
    <source>
        <dbReference type="ARBA" id="ARBA00022884"/>
    </source>
</evidence>
<proteinExistence type="inferred from homology"/>
<evidence type="ECO:0000256" key="4">
    <source>
        <dbReference type="ARBA" id="ARBA00022695"/>
    </source>
</evidence>
<dbReference type="PANTHER" id="PTHR23079:SF55">
    <property type="entry name" value="RNA-DIRECTED RNA POLYMERASE"/>
    <property type="match status" value="1"/>
</dbReference>
<comment type="similarity">
    <text evidence="1 8">Belongs to the RdRP family.</text>
</comment>
<dbReference type="GO" id="GO:0030422">
    <property type="term" value="P:siRNA processing"/>
    <property type="evidence" value="ECO:0007669"/>
    <property type="project" value="TreeGrafter"/>
</dbReference>
<evidence type="ECO:0000256" key="6">
    <source>
        <dbReference type="ARBA" id="ARBA00023158"/>
    </source>
</evidence>
<evidence type="ECO:0000256" key="2">
    <source>
        <dbReference type="ARBA" id="ARBA00022484"/>
    </source>
</evidence>
<evidence type="ECO:0000256" key="3">
    <source>
        <dbReference type="ARBA" id="ARBA00022679"/>
    </source>
</evidence>
<keyword evidence="12" id="KW-1185">Reference proteome</keyword>
<evidence type="ECO:0000313" key="11">
    <source>
        <dbReference type="EMBL" id="OQR78246.1"/>
    </source>
</evidence>
<comment type="catalytic activity">
    <reaction evidence="7 8">
        <text>RNA(n) + a ribonucleoside 5'-triphosphate = RNA(n+1) + diphosphate</text>
        <dbReference type="Rhea" id="RHEA:21248"/>
        <dbReference type="Rhea" id="RHEA-COMP:14527"/>
        <dbReference type="Rhea" id="RHEA-COMP:17342"/>
        <dbReference type="ChEBI" id="CHEBI:33019"/>
        <dbReference type="ChEBI" id="CHEBI:61557"/>
        <dbReference type="ChEBI" id="CHEBI:140395"/>
        <dbReference type="EC" id="2.7.7.48"/>
    </reaction>
</comment>
<evidence type="ECO:0000313" key="12">
    <source>
        <dbReference type="Proteomes" id="UP000192247"/>
    </source>
</evidence>
<dbReference type="AlphaFoldDB" id="A0A1V9XXM0"/>
<dbReference type="InterPro" id="IPR057596">
    <property type="entry name" value="RDRP_core"/>
</dbReference>
<dbReference type="EMBL" id="MNPL01002462">
    <property type="protein sequence ID" value="OQR78246.1"/>
    <property type="molecule type" value="Genomic_DNA"/>
</dbReference>
<dbReference type="GO" id="GO:0003723">
    <property type="term" value="F:RNA binding"/>
    <property type="evidence" value="ECO:0007669"/>
    <property type="project" value="UniProtKB-KW"/>
</dbReference>
<evidence type="ECO:0000259" key="10">
    <source>
        <dbReference type="Pfam" id="PF26253"/>
    </source>
</evidence>
<keyword evidence="4 8" id="KW-0548">Nucleotidyltransferase</keyword>
<dbReference type="Pfam" id="PF05183">
    <property type="entry name" value="RdRP"/>
    <property type="match status" value="1"/>
</dbReference>
<organism evidence="11 12">
    <name type="scientific">Tropilaelaps mercedesae</name>
    <dbReference type="NCBI Taxonomy" id="418985"/>
    <lineage>
        <taxon>Eukaryota</taxon>
        <taxon>Metazoa</taxon>
        <taxon>Ecdysozoa</taxon>
        <taxon>Arthropoda</taxon>
        <taxon>Chelicerata</taxon>
        <taxon>Arachnida</taxon>
        <taxon>Acari</taxon>
        <taxon>Parasitiformes</taxon>
        <taxon>Mesostigmata</taxon>
        <taxon>Gamasina</taxon>
        <taxon>Dermanyssoidea</taxon>
        <taxon>Laelapidae</taxon>
        <taxon>Tropilaelaps</taxon>
    </lineage>
</organism>
<keyword evidence="5 8" id="KW-0694">RNA-binding</keyword>
<dbReference type="GO" id="GO:0003968">
    <property type="term" value="F:RNA-directed RNA polymerase activity"/>
    <property type="evidence" value="ECO:0007669"/>
    <property type="project" value="UniProtKB-KW"/>
</dbReference>
<keyword evidence="2 8" id="KW-0696">RNA-directed RNA polymerase</keyword>
<dbReference type="GO" id="GO:0031380">
    <property type="term" value="C:nuclear RNA-directed RNA polymerase complex"/>
    <property type="evidence" value="ECO:0007669"/>
    <property type="project" value="TreeGrafter"/>
</dbReference>
<keyword evidence="3 8" id="KW-0808">Transferase</keyword>